<dbReference type="Proteomes" id="UP000053732">
    <property type="component" value="Unassembled WGS sequence"/>
</dbReference>
<accession>A0A0G4NVR6</accession>
<keyword evidence="2" id="KW-1185">Reference proteome</keyword>
<dbReference type="AlphaFoldDB" id="A0A0G4NVR6"/>
<dbReference type="EMBL" id="HG793135">
    <property type="protein sequence ID" value="CRL18147.1"/>
    <property type="molecule type" value="Genomic_DNA"/>
</dbReference>
<proteinExistence type="predicted"/>
<evidence type="ECO:0000313" key="2">
    <source>
        <dbReference type="Proteomes" id="UP000053732"/>
    </source>
</evidence>
<gene>
    <name evidence="1" type="ORF">PCAMFM013_S002g000017</name>
</gene>
<evidence type="ECO:0000313" key="1">
    <source>
        <dbReference type="EMBL" id="CRL18147.1"/>
    </source>
</evidence>
<sequence>MEAEACAKSRIQKRKIEVKLWYPVVLTSRRLQAPMQEAPRKVVWLAHCKMLSTSENRESAEVMTRRTTTTIGERLVFGGIFQVFQDTNDFCAFLRALSILFLGPAFCLKVWFQVSTKEGQCTLYIAFNGRCSGCER</sequence>
<organism evidence="1 2">
    <name type="scientific">Penicillium camemberti (strain FM 013)</name>
    <dbReference type="NCBI Taxonomy" id="1429867"/>
    <lineage>
        <taxon>Eukaryota</taxon>
        <taxon>Fungi</taxon>
        <taxon>Dikarya</taxon>
        <taxon>Ascomycota</taxon>
        <taxon>Pezizomycotina</taxon>
        <taxon>Eurotiomycetes</taxon>
        <taxon>Eurotiomycetidae</taxon>
        <taxon>Eurotiales</taxon>
        <taxon>Aspergillaceae</taxon>
        <taxon>Penicillium</taxon>
    </lineage>
</organism>
<name>A0A0G4NVR6_PENC3</name>
<protein>
    <submittedName>
        <fullName evidence="1">Str. FM013</fullName>
    </submittedName>
</protein>
<reference evidence="1 2" key="1">
    <citation type="journal article" date="2014" name="Nat. Commun.">
        <title>Multiple recent horizontal transfers of a large genomic region in cheese making fungi.</title>
        <authorList>
            <person name="Cheeseman K."/>
            <person name="Ropars J."/>
            <person name="Renault P."/>
            <person name="Dupont J."/>
            <person name="Gouzy J."/>
            <person name="Branca A."/>
            <person name="Abraham A.L."/>
            <person name="Ceppi M."/>
            <person name="Conseiller E."/>
            <person name="Debuchy R."/>
            <person name="Malagnac F."/>
            <person name="Goarin A."/>
            <person name="Silar P."/>
            <person name="Lacoste S."/>
            <person name="Sallet E."/>
            <person name="Bensimon A."/>
            <person name="Giraud T."/>
            <person name="Brygoo Y."/>
        </authorList>
    </citation>
    <scope>NUCLEOTIDE SEQUENCE [LARGE SCALE GENOMIC DNA]</scope>
    <source>
        <strain evidence="2">FM 013</strain>
    </source>
</reference>